<proteinExistence type="predicted"/>
<keyword evidence="2" id="KW-1185">Reference proteome</keyword>
<dbReference type="Pfam" id="PF23789">
    <property type="entry name" value="Pre_tape_measure"/>
    <property type="match status" value="1"/>
</dbReference>
<evidence type="ECO:0000313" key="2">
    <source>
        <dbReference type="Proteomes" id="UP000248795"/>
    </source>
</evidence>
<accession>A0A2W2AWJ7</accession>
<organism evidence="1 2">
    <name type="scientific">Aestuariivirga litoralis</name>
    <dbReference type="NCBI Taxonomy" id="2650924"/>
    <lineage>
        <taxon>Bacteria</taxon>
        <taxon>Pseudomonadati</taxon>
        <taxon>Pseudomonadota</taxon>
        <taxon>Alphaproteobacteria</taxon>
        <taxon>Hyphomicrobiales</taxon>
        <taxon>Aestuariivirgaceae</taxon>
        <taxon>Aestuariivirga</taxon>
    </lineage>
</organism>
<comment type="caution">
    <text evidence="1">The sequence shown here is derived from an EMBL/GenBank/DDBJ whole genome shotgun (WGS) entry which is preliminary data.</text>
</comment>
<dbReference type="RefSeq" id="WP_111197059.1">
    <property type="nucleotide sequence ID" value="NZ_QKVK01000002.1"/>
</dbReference>
<protein>
    <submittedName>
        <fullName evidence="1">Uncharacterized protein</fullName>
    </submittedName>
</protein>
<dbReference type="EMBL" id="QKVK01000002">
    <property type="protein sequence ID" value="PZF78102.1"/>
    <property type="molecule type" value="Genomic_DNA"/>
</dbReference>
<dbReference type="AlphaFoldDB" id="A0A2W2AWJ7"/>
<evidence type="ECO:0000313" key="1">
    <source>
        <dbReference type="EMBL" id="PZF78102.1"/>
    </source>
</evidence>
<name>A0A2W2AWJ7_9HYPH</name>
<reference evidence="2" key="1">
    <citation type="submission" date="2018-06" db="EMBL/GenBank/DDBJ databases">
        <title>Aestuariibacter litoralis strain KCTC 52945T.</title>
        <authorList>
            <person name="Li X."/>
            <person name="Salam N."/>
            <person name="Li J.-L."/>
            <person name="Chen Y.-M."/>
            <person name="Yang Z.-W."/>
            <person name="Zhang L.-Y."/>
            <person name="Han M.-X."/>
            <person name="Xiao M."/>
            <person name="Li W.-J."/>
        </authorList>
    </citation>
    <scope>NUCLEOTIDE SEQUENCE [LARGE SCALE GENOMIC DNA]</scope>
    <source>
        <strain evidence="2">KCTC 52945</strain>
    </source>
</reference>
<gene>
    <name evidence="1" type="ORF">DK847_06690</name>
</gene>
<sequence>MVGLVDIAPITSSVSIRGQDITITGVSARGIASLLARFPELRALMTGREVALEELLKLGGDVIAAIIAAGTGAPGDAQAEKAADNLTLEEQADLLAAIVELTMPRGLGPLVERLSRLGLLAGGASATLATTSLPASKN</sequence>
<dbReference type="Proteomes" id="UP000248795">
    <property type="component" value="Unassembled WGS sequence"/>
</dbReference>
<dbReference type="InterPro" id="IPR057378">
    <property type="entry name" value="Pre_tape_measure"/>
</dbReference>